<evidence type="ECO:0000313" key="4">
    <source>
        <dbReference type="Proteomes" id="UP000028933"/>
    </source>
</evidence>
<dbReference type="SMART" id="SM00850">
    <property type="entry name" value="LytTR"/>
    <property type="match status" value="1"/>
</dbReference>
<dbReference type="Gene3D" id="2.40.50.1020">
    <property type="entry name" value="LytTr DNA-binding domain"/>
    <property type="match status" value="1"/>
</dbReference>
<dbReference type="KEGG" id="eao:BD94_2343"/>
<dbReference type="InterPro" id="IPR046947">
    <property type="entry name" value="LytR-like"/>
</dbReference>
<sequence>MKTQAIYSIFQSRQKYIFVVCSILFIAANIILDYLFTVFQNSSFYFSESLLFSSYWIIYILLAPLFFKLVEQLSKITSKLLLTSSVIVLHLIIYPALVWIISEIFYNHTFPYWQTFNFTISVYFIKTVIIYGFLLVIITIYSQKLLPPAIAKRTIGEDKTESFISSLIVSDSNSKKIVLAVDDILYFSANSPYINIYHHSKKYLHTETLKSLESQLNDNQFVRIHKSCIVNINKIISIQSRQNGDYDVTLLDNTILRVSRSYAKNFKDKFSQQHRVTTK</sequence>
<keyword evidence="1" id="KW-0472">Membrane</keyword>
<feature type="transmembrane region" description="Helical" evidence="1">
    <location>
        <begin position="121"/>
        <end position="142"/>
    </location>
</feature>
<dbReference type="InterPro" id="IPR007492">
    <property type="entry name" value="LytTR_DNA-bd_dom"/>
</dbReference>
<dbReference type="HOGENOM" id="CLU_939395_0_0_10"/>
<protein>
    <recommendedName>
        <fullName evidence="2">HTH LytTR-type domain-containing protein</fullName>
    </recommendedName>
</protein>
<dbReference type="AlphaFoldDB" id="A0A077EHX9"/>
<dbReference type="STRING" id="1338011.BD94_2343"/>
<evidence type="ECO:0000259" key="2">
    <source>
        <dbReference type="PROSITE" id="PS50930"/>
    </source>
</evidence>
<dbReference type="PANTHER" id="PTHR37299">
    <property type="entry name" value="TRANSCRIPTIONAL REGULATOR-RELATED"/>
    <property type="match status" value="1"/>
</dbReference>
<proteinExistence type="predicted"/>
<accession>A0A077EHX9</accession>
<evidence type="ECO:0000256" key="1">
    <source>
        <dbReference type="SAM" id="Phobius"/>
    </source>
</evidence>
<dbReference type="PANTHER" id="PTHR37299:SF1">
    <property type="entry name" value="STAGE 0 SPORULATION PROTEIN A HOMOLOG"/>
    <property type="match status" value="1"/>
</dbReference>
<gene>
    <name evidence="3" type="ORF">BD94_2343</name>
</gene>
<dbReference type="Proteomes" id="UP000028933">
    <property type="component" value="Chromosome"/>
</dbReference>
<reference evidence="3" key="1">
    <citation type="journal article" date="2013" name="Lancet">
        <title>First case of E anophelis outbreak in an intensive-care unit.</title>
        <authorList>
            <person name="Teo J."/>
            <person name="Tan S.Y."/>
            <person name="Tay M."/>
            <person name="Ding Y."/>
            <person name="Kjelleberg S."/>
            <person name="Givskov M."/>
            <person name="Lin R.T."/>
            <person name="Yang L."/>
        </authorList>
    </citation>
    <scope>NUCLEOTIDE SEQUENCE [LARGE SCALE GENOMIC DNA]</scope>
    <source>
        <strain evidence="3">NUHP1</strain>
    </source>
</reference>
<feature type="transmembrane region" description="Helical" evidence="1">
    <location>
        <begin position="49"/>
        <end position="67"/>
    </location>
</feature>
<feature type="transmembrane region" description="Helical" evidence="1">
    <location>
        <begin position="79"/>
        <end position="101"/>
    </location>
</feature>
<dbReference type="GO" id="GO:0000156">
    <property type="term" value="F:phosphorelay response regulator activity"/>
    <property type="evidence" value="ECO:0007669"/>
    <property type="project" value="InterPro"/>
</dbReference>
<reference evidence="3" key="2">
    <citation type="journal article" date="2015" name="Genome Biol. Evol.">
        <title>Complete Genome Sequence and Transcriptomic Analysis of the Novel Pathogen Elizabethkingia anophelis in Response to Oxidative Stress.</title>
        <authorList>
            <person name="Li Y."/>
            <person name="Liu Y."/>
            <person name="Chew S.C."/>
            <person name="Tay M."/>
            <person name="Salido M.M."/>
            <person name="Teo J."/>
            <person name="Lauro F.M."/>
            <person name="Givskov M."/>
            <person name="Yang L."/>
        </authorList>
    </citation>
    <scope>NUCLEOTIDE SEQUENCE</scope>
    <source>
        <strain evidence="3">NUHP1</strain>
    </source>
</reference>
<keyword evidence="1" id="KW-0812">Transmembrane</keyword>
<keyword evidence="1" id="KW-1133">Transmembrane helix</keyword>
<dbReference type="GO" id="GO:0003677">
    <property type="term" value="F:DNA binding"/>
    <property type="evidence" value="ECO:0007669"/>
    <property type="project" value="InterPro"/>
</dbReference>
<dbReference type="eggNOG" id="COG3279">
    <property type="taxonomic scope" value="Bacteria"/>
</dbReference>
<dbReference type="PROSITE" id="PS50930">
    <property type="entry name" value="HTH_LYTTR"/>
    <property type="match status" value="1"/>
</dbReference>
<organism evidence="3 4">
    <name type="scientific">Elizabethkingia anophelis NUHP1</name>
    <dbReference type="NCBI Taxonomy" id="1338011"/>
    <lineage>
        <taxon>Bacteria</taxon>
        <taxon>Pseudomonadati</taxon>
        <taxon>Bacteroidota</taxon>
        <taxon>Flavobacteriia</taxon>
        <taxon>Flavobacteriales</taxon>
        <taxon>Weeksellaceae</taxon>
        <taxon>Elizabethkingia</taxon>
    </lineage>
</organism>
<evidence type="ECO:0000313" key="3">
    <source>
        <dbReference type="EMBL" id="AIL46118.1"/>
    </source>
</evidence>
<dbReference type="Pfam" id="PF04397">
    <property type="entry name" value="LytTR"/>
    <property type="match status" value="1"/>
</dbReference>
<feature type="domain" description="HTH LytTR-type" evidence="2">
    <location>
        <begin position="168"/>
        <end position="272"/>
    </location>
</feature>
<feature type="transmembrane region" description="Helical" evidence="1">
    <location>
        <begin position="16"/>
        <end position="37"/>
    </location>
</feature>
<dbReference type="EMBL" id="CP007547">
    <property type="protein sequence ID" value="AIL46118.1"/>
    <property type="molecule type" value="Genomic_DNA"/>
</dbReference>
<name>A0A077EHX9_9FLAO</name>